<evidence type="ECO:0000256" key="3">
    <source>
        <dbReference type="ARBA" id="ARBA00022801"/>
    </source>
</evidence>
<dbReference type="InterPro" id="IPR022684">
    <property type="entry name" value="Calpain_cysteine_protease"/>
</dbReference>
<evidence type="ECO:0000256" key="2">
    <source>
        <dbReference type="ARBA" id="ARBA00022670"/>
    </source>
</evidence>
<dbReference type="SUPFAM" id="SSF54001">
    <property type="entry name" value="Cysteine proteinases"/>
    <property type="match status" value="1"/>
</dbReference>
<feature type="active site" evidence="5">
    <location>
        <position position="457"/>
    </location>
</feature>
<protein>
    <recommendedName>
        <fullName evidence="6">Calpain catalytic domain-containing protein</fullName>
    </recommendedName>
</protein>
<name>A0A510V863_9CELL</name>
<reference evidence="7 8" key="1">
    <citation type="submission" date="2019-07" db="EMBL/GenBank/DDBJ databases">
        <title>Whole genome shotgun sequence of Cellulomonas xylanilytica NBRC 101102.</title>
        <authorList>
            <person name="Hosoyama A."/>
            <person name="Uohara A."/>
            <person name="Ohji S."/>
            <person name="Ichikawa N."/>
        </authorList>
    </citation>
    <scope>NUCLEOTIDE SEQUENCE [LARGE SCALE GENOMIC DNA]</scope>
    <source>
        <strain evidence="7 8">NBRC 101102</strain>
    </source>
</reference>
<feature type="domain" description="Calpain catalytic" evidence="6">
    <location>
        <begin position="252"/>
        <end position="461"/>
    </location>
</feature>
<dbReference type="InterPro" id="IPR001300">
    <property type="entry name" value="Peptidase_C2_calpain_cat"/>
</dbReference>
<feature type="active site" evidence="5">
    <location>
        <position position="441"/>
    </location>
</feature>
<accession>A0A510V863</accession>
<dbReference type="PROSITE" id="PS00139">
    <property type="entry name" value="THIOL_PROTEASE_CYS"/>
    <property type="match status" value="1"/>
</dbReference>
<evidence type="ECO:0000256" key="5">
    <source>
        <dbReference type="PROSITE-ProRule" id="PRU00239"/>
    </source>
</evidence>
<keyword evidence="8" id="KW-1185">Reference proteome</keyword>
<dbReference type="PANTHER" id="PTHR10183">
    <property type="entry name" value="CALPAIN"/>
    <property type="match status" value="1"/>
</dbReference>
<keyword evidence="3 5" id="KW-0378">Hydrolase</keyword>
<dbReference type="OrthoDB" id="4617536at2"/>
<feature type="active site" evidence="5">
    <location>
        <position position="274"/>
    </location>
</feature>
<proteinExistence type="inferred from homology"/>
<evidence type="ECO:0000259" key="6">
    <source>
        <dbReference type="PROSITE" id="PS50203"/>
    </source>
</evidence>
<evidence type="ECO:0000256" key="1">
    <source>
        <dbReference type="ARBA" id="ARBA00007623"/>
    </source>
</evidence>
<organism evidence="7 8">
    <name type="scientific">Cellulomonas xylanilytica</name>
    <dbReference type="NCBI Taxonomy" id="233583"/>
    <lineage>
        <taxon>Bacteria</taxon>
        <taxon>Bacillati</taxon>
        <taxon>Actinomycetota</taxon>
        <taxon>Actinomycetes</taxon>
        <taxon>Micrococcales</taxon>
        <taxon>Cellulomonadaceae</taxon>
        <taxon>Cellulomonas</taxon>
    </lineage>
</organism>
<keyword evidence="2 5" id="KW-0645">Protease</keyword>
<dbReference type="RefSeq" id="WP_146930172.1">
    <property type="nucleotide sequence ID" value="NZ_BJUB01000013.1"/>
</dbReference>
<dbReference type="InterPro" id="IPR038765">
    <property type="entry name" value="Papain-like_cys_pep_sf"/>
</dbReference>
<dbReference type="SMART" id="SM00230">
    <property type="entry name" value="CysPc"/>
    <property type="match status" value="1"/>
</dbReference>
<gene>
    <name evidence="7" type="ORF">CXY01_35640</name>
</gene>
<dbReference type="GO" id="GO:0004198">
    <property type="term" value="F:calcium-dependent cysteine-type endopeptidase activity"/>
    <property type="evidence" value="ECO:0007669"/>
    <property type="project" value="InterPro"/>
</dbReference>
<keyword evidence="4 5" id="KW-0788">Thiol protease</keyword>
<sequence length="489" mass="52920">MSYTGFDVERLRTFAVHLRRTGSSVGDLRRDVAAVLDDAERALRGRPATSSPALRRTQGFLPWGLPSSLAWSLPEVAGSIERRCDHLEACRVLFEDGHHVHAHLAFEDAPPPDATTVQDALDALRGLADLDAGINGNRDDLRRIADLLAGLTAAELDLFLDDASADDLRAFGDAVADTSDSGWSPFDHNGLPVGERIALASTLLSLAGPTHLDDVASAFPWMTPGFDTTDVFLDGANPQTGEDASGITYGVPEGPLFADGVSSTDVYQGRLGDCWFIASLAASTQMDPDLIARNIRENPNGTISVRLWDRDGTERWVTMTRELPLADDGTPLGAHGDGELWPAYYEKAFALLYEGDKGGAPDGKDGDPLYDRSEQGTYGALEWDWTEKAPPYVSGNESRGLDVSFEDVQSAFDSGSPVIVASSDDKDDVPEHLQAGYFGRHVYYVTEITDDHVLLANPWGDDYEPLRLTPAEFEAHFDSPQAIDLGGTP</sequence>
<evidence type="ECO:0000313" key="8">
    <source>
        <dbReference type="Proteomes" id="UP000321118"/>
    </source>
</evidence>
<dbReference type="PROSITE" id="PS50203">
    <property type="entry name" value="CALPAIN_CAT"/>
    <property type="match status" value="1"/>
</dbReference>
<dbReference type="EMBL" id="BJUB01000013">
    <property type="protein sequence ID" value="GEK23044.1"/>
    <property type="molecule type" value="Genomic_DNA"/>
</dbReference>
<comment type="caution">
    <text evidence="7">The sequence shown here is derived from an EMBL/GenBank/DDBJ whole genome shotgun (WGS) entry which is preliminary data.</text>
</comment>
<comment type="similarity">
    <text evidence="1">Belongs to the peptidase C2 family.</text>
</comment>
<dbReference type="GO" id="GO:0006508">
    <property type="term" value="P:proteolysis"/>
    <property type="evidence" value="ECO:0007669"/>
    <property type="project" value="UniProtKB-KW"/>
</dbReference>
<evidence type="ECO:0000313" key="7">
    <source>
        <dbReference type="EMBL" id="GEK23044.1"/>
    </source>
</evidence>
<dbReference type="AlphaFoldDB" id="A0A510V863"/>
<dbReference type="Pfam" id="PF00648">
    <property type="entry name" value="Peptidase_C2"/>
    <property type="match status" value="1"/>
</dbReference>
<dbReference type="InterPro" id="IPR000169">
    <property type="entry name" value="Pept_cys_AS"/>
</dbReference>
<evidence type="ECO:0000256" key="4">
    <source>
        <dbReference type="ARBA" id="ARBA00022807"/>
    </source>
</evidence>
<dbReference type="PANTHER" id="PTHR10183:SF379">
    <property type="entry name" value="CALPAIN-5"/>
    <property type="match status" value="1"/>
</dbReference>
<dbReference type="Proteomes" id="UP000321118">
    <property type="component" value="Unassembled WGS sequence"/>
</dbReference>